<feature type="transmembrane region" description="Helical" evidence="2">
    <location>
        <begin position="321"/>
        <end position="340"/>
    </location>
</feature>
<dbReference type="Proteomes" id="UP000187735">
    <property type="component" value="Chromosome"/>
</dbReference>
<feature type="transmembrane region" description="Helical" evidence="2">
    <location>
        <begin position="72"/>
        <end position="101"/>
    </location>
</feature>
<feature type="transmembrane region" description="Helical" evidence="2">
    <location>
        <begin position="393"/>
        <end position="412"/>
    </location>
</feature>
<dbReference type="STRING" id="1891926.Fuma_05859"/>
<dbReference type="OrthoDB" id="267627at2"/>
<dbReference type="KEGG" id="fmr:Fuma_05859"/>
<evidence type="ECO:0000313" key="4">
    <source>
        <dbReference type="Proteomes" id="UP000187735"/>
    </source>
</evidence>
<dbReference type="EMBL" id="CP017641">
    <property type="protein sequence ID" value="APZ96191.1"/>
    <property type="molecule type" value="Genomic_DNA"/>
</dbReference>
<name>A0A1P8WQ57_9PLAN</name>
<feature type="transmembrane region" description="Helical" evidence="2">
    <location>
        <begin position="122"/>
        <end position="148"/>
    </location>
</feature>
<evidence type="ECO:0000313" key="3">
    <source>
        <dbReference type="EMBL" id="APZ96191.1"/>
    </source>
</evidence>
<reference evidence="3 4" key="1">
    <citation type="journal article" date="2016" name="Front. Microbiol.">
        <title>Fuerstia marisgermanicae gen. nov., sp. nov., an Unusual Member of the Phylum Planctomycetes from the German Wadden Sea.</title>
        <authorList>
            <person name="Kohn T."/>
            <person name="Heuer A."/>
            <person name="Jogler M."/>
            <person name="Vollmers J."/>
            <person name="Boedeker C."/>
            <person name="Bunk B."/>
            <person name="Rast P."/>
            <person name="Borchert D."/>
            <person name="Glockner I."/>
            <person name="Freese H.M."/>
            <person name="Klenk H.P."/>
            <person name="Overmann J."/>
            <person name="Kaster A.K."/>
            <person name="Rohde M."/>
            <person name="Wiegand S."/>
            <person name="Jogler C."/>
        </authorList>
    </citation>
    <scope>NUCLEOTIDE SEQUENCE [LARGE SCALE GENOMIC DNA]</scope>
    <source>
        <strain evidence="3 4">NH11</strain>
    </source>
</reference>
<keyword evidence="2" id="KW-0812">Transmembrane</keyword>
<feature type="transmembrane region" description="Helical" evidence="2">
    <location>
        <begin position="176"/>
        <end position="199"/>
    </location>
</feature>
<sequence length="436" mass="47668">MRGTDDLNPEDLDMPLPTYPSAQPVASVSDDDTAADVETDFTAKLVSTAPDSLESQLGPGRFPGIRKPFRSLWWLVQVVLGLGFLLPLLAGLAAIPGVNLLSLGMLLDAEARVGKSGRFRDGIPLLAVSTRIGTIGLMVFIFLVPIMMTSSVAEGQQVVSQLSGGSLNGLSFVTRVLQVVIFCHLLLAIANGGSFACFLRPIRNLRRLIRDVRSGEYSSNVNLWTERLTNVLRPWHHLKLAVWGAIGALCWLAIPTLLLGALSTQPHEDLGPSAIVTILGAILIIPVAAWLPLLQCHQAVTGRFKAIFEVRKAREIICRVPIRWAVATILLYGLAIPLYLSKVVSWPVDALWLFTPLFIIVIYPTRILMGWVYGTGVQKNLRAPKLIRWPTKVVMVPLIAIYALTLFLLPTISEAGGRAMFENHAFLLPVPSGERN</sequence>
<proteinExistence type="predicted"/>
<organism evidence="3 4">
    <name type="scientific">Fuerstiella marisgermanici</name>
    <dbReference type="NCBI Taxonomy" id="1891926"/>
    <lineage>
        <taxon>Bacteria</taxon>
        <taxon>Pseudomonadati</taxon>
        <taxon>Planctomycetota</taxon>
        <taxon>Planctomycetia</taxon>
        <taxon>Planctomycetales</taxon>
        <taxon>Planctomycetaceae</taxon>
        <taxon>Fuerstiella</taxon>
    </lineage>
</organism>
<keyword evidence="2" id="KW-1133">Transmembrane helix</keyword>
<dbReference type="AlphaFoldDB" id="A0A1P8WQ57"/>
<protein>
    <recommendedName>
        <fullName evidence="5">DUF4013 domain-containing protein</fullName>
    </recommendedName>
</protein>
<dbReference type="RefSeq" id="WP_077027245.1">
    <property type="nucleotide sequence ID" value="NZ_CP017641.1"/>
</dbReference>
<feature type="transmembrane region" description="Helical" evidence="2">
    <location>
        <begin position="240"/>
        <end position="262"/>
    </location>
</feature>
<keyword evidence="2" id="KW-0472">Membrane</keyword>
<evidence type="ECO:0000256" key="2">
    <source>
        <dbReference type="SAM" id="Phobius"/>
    </source>
</evidence>
<keyword evidence="4" id="KW-1185">Reference proteome</keyword>
<evidence type="ECO:0008006" key="5">
    <source>
        <dbReference type="Google" id="ProtNLM"/>
    </source>
</evidence>
<feature type="transmembrane region" description="Helical" evidence="2">
    <location>
        <begin position="352"/>
        <end position="373"/>
    </location>
</feature>
<evidence type="ECO:0000256" key="1">
    <source>
        <dbReference type="SAM" id="MobiDB-lite"/>
    </source>
</evidence>
<feature type="region of interest" description="Disordered" evidence="1">
    <location>
        <begin position="1"/>
        <end position="30"/>
    </location>
</feature>
<feature type="transmembrane region" description="Helical" evidence="2">
    <location>
        <begin position="274"/>
        <end position="294"/>
    </location>
</feature>
<gene>
    <name evidence="3" type="ORF">Fuma_05859</name>
</gene>
<accession>A0A1P8WQ57</accession>